<accession>A0A2J8UCS7</accession>
<reference evidence="1" key="1">
    <citation type="submission" date="2017-12" db="EMBL/GenBank/DDBJ databases">
        <title>High-resolution comparative analysis of great ape genomes.</title>
        <authorList>
            <person name="Pollen A."/>
            <person name="Hastie A."/>
            <person name="Hormozdiari F."/>
            <person name="Dougherty M."/>
            <person name="Liu R."/>
            <person name="Chaisson M."/>
            <person name="Hoppe E."/>
            <person name="Hill C."/>
            <person name="Pang A."/>
            <person name="Hillier L."/>
            <person name="Baker C."/>
            <person name="Armstrong J."/>
            <person name="Shendure J."/>
            <person name="Paten B."/>
            <person name="Wilson R."/>
            <person name="Chao H."/>
            <person name="Schneider V."/>
            <person name="Ventura M."/>
            <person name="Kronenberg Z."/>
            <person name="Murali S."/>
            <person name="Gordon D."/>
            <person name="Cantsilieris S."/>
            <person name="Munson K."/>
            <person name="Nelson B."/>
            <person name="Raja A."/>
            <person name="Underwood J."/>
            <person name="Diekhans M."/>
            <person name="Fiddes I."/>
            <person name="Haussler D."/>
            <person name="Eichler E."/>
        </authorList>
    </citation>
    <scope>NUCLEOTIDE SEQUENCE [LARGE SCALE GENOMIC DNA]</scope>
    <source>
        <strain evidence="1">Susie</strain>
    </source>
</reference>
<gene>
    <name evidence="1" type="ORF">CR201_G0028753</name>
</gene>
<dbReference type="EMBL" id="NDHI03003463">
    <property type="protein sequence ID" value="PNJ43087.1"/>
    <property type="molecule type" value="Genomic_DNA"/>
</dbReference>
<dbReference type="AlphaFoldDB" id="A0A2J8UCS7"/>
<organism evidence="1">
    <name type="scientific">Pongo abelii</name>
    <name type="common">Sumatran orangutan</name>
    <name type="synonym">Pongo pygmaeus abelii</name>
    <dbReference type="NCBI Taxonomy" id="9601"/>
    <lineage>
        <taxon>Eukaryota</taxon>
        <taxon>Metazoa</taxon>
        <taxon>Chordata</taxon>
        <taxon>Craniata</taxon>
        <taxon>Vertebrata</taxon>
        <taxon>Euteleostomi</taxon>
        <taxon>Mammalia</taxon>
        <taxon>Eutheria</taxon>
        <taxon>Euarchontoglires</taxon>
        <taxon>Primates</taxon>
        <taxon>Haplorrhini</taxon>
        <taxon>Catarrhini</taxon>
        <taxon>Hominidae</taxon>
        <taxon>Pongo</taxon>
    </lineage>
</organism>
<protein>
    <submittedName>
        <fullName evidence="1">BBS4 isoform 9</fullName>
    </submittedName>
</protein>
<comment type="caution">
    <text evidence="1">The sequence shown here is derived from an EMBL/GenBank/DDBJ whole genome shotgun (WGS) entry which is preliminary data.</text>
</comment>
<name>A0A2J8UCS7_PONAB</name>
<proteinExistence type="predicted"/>
<sequence length="77" mass="8064">MAEERVATVSAEILFSCPAAGQGRLAGGFCPMQRFLERGGAGCRAAQGGRGDTVPFLLSRELVAWGKSGYLAAEVLF</sequence>
<evidence type="ECO:0000313" key="1">
    <source>
        <dbReference type="EMBL" id="PNJ43087.1"/>
    </source>
</evidence>